<dbReference type="PANTHER" id="PTHR12126:SF11">
    <property type="entry name" value="NADH DEHYDROGENASE [UBIQUINONE] 1 ALPHA SUBCOMPLEX SUBUNIT 9, MITOCHONDRIAL"/>
    <property type="match status" value="1"/>
</dbReference>
<dbReference type="InterPro" id="IPR051207">
    <property type="entry name" value="ComplexI_NDUFA9_subunit"/>
</dbReference>
<comment type="caution">
    <text evidence="2">The sequence shown here is derived from an EMBL/GenBank/DDBJ whole genome shotgun (WGS) entry which is preliminary data.</text>
</comment>
<dbReference type="Gene3D" id="3.40.50.720">
    <property type="entry name" value="NAD(P)-binding Rossmann-like Domain"/>
    <property type="match status" value="1"/>
</dbReference>
<gene>
    <name evidence="2" type="ORF">ACFQ1Z_00600</name>
</gene>
<protein>
    <submittedName>
        <fullName evidence="2">SDR family oxidoreductase</fullName>
    </submittedName>
</protein>
<dbReference type="PANTHER" id="PTHR12126">
    <property type="entry name" value="NADH-UBIQUINONE OXIDOREDUCTASE 39 KDA SUBUNIT-RELATED"/>
    <property type="match status" value="1"/>
</dbReference>
<name>A0ABW3F0T7_9PROT</name>
<evidence type="ECO:0000313" key="3">
    <source>
        <dbReference type="Proteomes" id="UP001597128"/>
    </source>
</evidence>
<evidence type="ECO:0000313" key="2">
    <source>
        <dbReference type="EMBL" id="MFD0912032.1"/>
    </source>
</evidence>
<evidence type="ECO:0000259" key="1">
    <source>
        <dbReference type="Pfam" id="PF13460"/>
    </source>
</evidence>
<keyword evidence="3" id="KW-1185">Reference proteome</keyword>
<feature type="domain" description="NAD(P)-binding" evidence="1">
    <location>
        <begin position="7"/>
        <end position="174"/>
    </location>
</feature>
<proteinExistence type="predicted"/>
<dbReference type="Pfam" id="PF13460">
    <property type="entry name" value="NAD_binding_10"/>
    <property type="match status" value="1"/>
</dbReference>
<dbReference type="Proteomes" id="UP001597128">
    <property type="component" value="Unassembled WGS sequence"/>
</dbReference>
<accession>A0ABW3F0T7</accession>
<dbReference type="SUPFAM" id="SSF51735">
    <property type="entry name" value="NAD(P)-binding Rossmann-fold domains"/>
    <property type="match status" value="1"/>
</dbReference>
<dbReference type="InterPro" id="IPR036291">
    <property type="entry name" value="NAD(P)-bd_dom_sf"/>
</dbReference>
<organism evidence="2 3">
    <name type="scientific">Methylophilus luteus</name>
    <dbReference type="NCBI Taxonomy" id="640108"/>
    <lineage>
        <taxon>Bacteria</taxon>
        <taxon>Pseudomonadati</taxon>
        <taxon>Pseudomonadota</taxon>
        <taxon>Betaproteobacteria</taxon>
        <taxon>Nitrosomonadales</taxon>
        <taxon>Methylophilaceae</taxon>
        <taxon>Methylophilus</taxon>
    </lineage>
</organism>
<dbReference type="InterPro" id="IPR016040">
    <property type="entry name" value="NAD(P)-bd_dom"/>
</dbReference>
<dbReference type="EMBL" id="JBHTKB010000001">
    <property type="protein sequence ID" value="MFD0912032.1"/>
    <property type="molecule type" value="Genomic_DNA"/>
</dbReference>
<dbReference type="RefSeq" id="WP_379054595.1">
    <property type="nucleotide sequence ID" value="NZ_JBHTKB010000001.1"/>
</dbReference>
<sequence>MQVVVFGGSGLIGSKVVDVLQAQGHTVIAATRKQGVDVVTGEGLAAVLQNAEIVIDTTDAPSFEDNAARSFFETATGNIIAAAKNSGVRHYIALSVVGTHKLQNSGYFQGKLKQEALIKASGIPYTIARATQFYEFVLLIAQAATTGQQVRLPSAKLQPIAAIDVATAIAEIAASNAYNGIVDIAGPEQIALSEFARSALLAQQDAREVITDESALYVQTFKIDDTTLTPEYHTLLGTTHLQAWLADPSRTFK</sequence>
<reference evidence="3" key="1">
    <citation type="journal article" date="2019" name="Int. J. Syst. Evol. Microbiol.">
        <title>The Global Catalogue of Microorganisms (GCM) 10K type strain sequencing project: providing services to taxonomists for standard genome sequencing and annotation.</title>
        <authorList>
            <consortium name="The Broad Institute Genomics Platform"/>
            <consortium name="The Broad Institute Genome Sequencing Center for Infectious Disease"/>
            <person name="Wu L."/>
            <person name="Ma J."/>
        </authorList>
    </citation>
    <scope>NUCLEOTIDE SEQUENCE [LARGE SCALE GENOMIC DNA]</scope>
    <source>
        <strain evidence="3">CCUG 58412</strain>
    </source>
</reference>